<name>A0A202B3C5_CHRVL</name>
<accession>A0A202B3C5</accession>
<dbReference type="Proteomes" id="UP000196342">
    <property type="component" value="Unassembled WGS sequence"/>
</dbReference>
<dbReference type="SUPFAM" id="SSF52540">
    <property type="entry name" value="P-loop containing nucleoside triphosphate hydrolases"/>
    <property type="match status" value="1"/>
</dbReference>
<evidence type="ECO:0000313" key="1">
    <source>
        <dbReference type="EMBL" id="OVE45892.1"/>
    </source>
</evidence>
<proteinExistence type="predicted"/>
<dbReference type="NCBIfam" id="TIGR03371">
    <property type="entry name" value="cellulose_yhjQ"/>
    <property type="match status" value="1"/>
</dbReference>
<dbReference type="InterPro" id="IPR050678">
    <property type="entry name" value="DNA_Partitioning_ATPase"/>
</dbReference>
<dbReference type="PANTHER" id="PTHR13696:SF99">
    <property type="entry name" value="COBYRINIC ACID AC-DIAMIDE SYNTHASE"/>
    <property type="match status" value="1"/>
</dbReference>
<dbReference type="Pfam" id="PF06564">
    <property type="entry name" value="CBP_BcsQ"/>
    <property type="match status" value="1"/>
</dbReference>
<dbReference type="PANTHER" id="PTHR13696">
    <property type="entry name" value="P-LOOP CONTAINING NUCLEOSIDE TRIPHOSPHATE HYDROLASE"/>
    <property type="match status" value="1"/>
</dbReference>
<comment type="caution">
    <text evidence="1">The sequence shown here is derived from an EMBL/GenBank/DDBJ whole genome shotgun (WGS) entry which is preliminary data.</text>
</comment>
<organism evidence="1 2">
    <name type="scientific">Chromobacterium violaceum</name>
    <dbReference type="NCBI Taxonomy" id="536"/>
    <lineage>
        <taxon>Bacteria</taxon>
        <taxon>Pseudomonadati</taxon>
        <taxon>Pseudomonadota</taxon>
        <taxon>Betaproteobacteria</taxon>
        <taxon>Neisseriales</taxon>
        <taxon>Chromobacteriaceae</taxon>
        <taxon>Chromobacterium</taxon>
    </lineage>
</organism>
<dbReference type="InterPro" id="IPR027417">
    <property type="entry name" value="P-loop_NTPase"/>
</dbReference>
<dbReference type="InterPro" id="IPR017746">
    <property type="entry name" value="Cellulose_synthase_operon_BcsQ"/>
</dbReference>
<keyword evidence="2" id="KW-1185">Reference proteome</keyword>
<dbReference type="Gene3D" id="3.40.50.300">
    <property type="entry name" value="P-loop containing nucleotide triphosphate hydrolases"/>
    <property type="match status" value="1"/>
</dbReference>
<sequence length="256" mass="27572">MRAGMAILSICGVRGGGGATALAAAIAWYREEQAQPTLAIDLCPQNLLRLHFGVPWSEQGGWRASLHAGCDWTESAWRIGSGHLALVPHGTCAARGSEPDAGWLSAELGKLERPAGDLVLLDTPSWAGRCRDQAWTAASHVLAVLTADSVNCVLAVRLEAELMARGVPRDGILFAINQFDPARKQDRDVERVLRRTLGSRLAPRPVTRDEAVREALAAGLPVSVFAPESQAVDDLRQLAVWLTVKLRRAEPEGRAP</sequence>
<dbReference type="EMBL" id="NHOO01000025">
    <property type="protein sequence ID" value="OVE45892.1"/>
    <property type="molecule type" value="Genomic_DNA"/>
</dbReference>
<evidence type="ECO:0000313" key="2">
    <source>
        <dbReference type="Proteomes" id="UP000196342"/>
    </source>
</evidence>
<reference evidence="1 2" key="1">
    <citation type="submission" date="2017-05" db="EMBL/GenBank/DDBJ databases">
        <title>Chromobacterium violaceum GHPS1 isolated from Hydrocarbon polluted soil in French Guiana display an awesome secondary metabolite arsenal and a battery of drug and heavy-metal-resistance and detoxification of xenobiotics proteins.</title>
        <authorList>
            <person name="Belbahri L."/>
        </authorList>
    </citation>
    <scope>NUCLEOTIDE SEQUENCE [LARGE SCALE GENOMIC DNA]</scope>
    <source>
        <strain evidence="1 2">GHPS1</strain>
    </source>
</reference>
<protein>
    <submittedName>
        <fullName evidence="1">Cellulose synthase operon protein YhjQ</fullName>
    </submittedName>
</protein>
<gene>
    <name evidence="1" type="ORF">CBW21_20845</name>
</gene>
<dbReference type="AlphaFoldDB" id="A0A202B3C5"/>